<dbReference type="InterPro" id="IPR047352">
    <property type="entry name" value="MBT_SFMBT1_rpt2"/>
</dbReference>
<keyword evidence="9" id="KW-1185">Reference proteome</keyword>
<gene>
    <name evidence="8" type="primary">Sfmbt1</name>
    <name evidence="8" type="ORF">MYIHEB_R07893</name>
</gene>
<dbReference type="GO" id="GO:0003682">
    <property type="term" value="F:chromatin binding"/>
    <property type="evidence" value="ECO:0007669"/>
    <property type="project" value="TreeGrafter"/>
</dbReference>
<dbReference type="CDD" id="cd09581">
    <property type="entry name" value="SAM_Scm-like-4MBT1_2"/>
    <property type="match status" value="1"/>
</dbReference>
<dbReference type="SUPFAM" id="SSF63748">
    <property type="entry name" value="Tudor/PWWP/MBT"/>
    <property type="match status" value="4"/>
</dbReference>
<evidence type="ECO:0000256" key="2">
    <source>
        <dbReference type="ARBA" id="ARBA00022491"/>
    </source>
</evidence>
<dbReference type="SUPFAM" id="SSF47769">
    <property type="entry name" value="SAM/Pointed domain"/>
    <property type="match status" value="1"/>
</dbReference>
<dbReference type="InterPro" id="IPR001660">
    <property type="entry name" value="SAM"/>
</dbReference>
<dbReference type="SMART" id="SM00561">
    <property type="entry name" value="MBT"/>
    <property type="match status" value="4"/>
</dbReference>
<evidence type="ECO:0000256" key="5">
    <source>
        <dbReference type="PROSITE-ProRule" id="PRU00459"/>
    </source>
</evidence>
<evidence type="ECO:0000256" key="1">
    <source>
        <dbReference type="ARBA" id="ARBA00004123"/>
    </source>
</evidence>
<feature type="compositionally biased region" description="Acidic residues" evidence="6">
    <location>
        <begin position="691"/>
        <end position="700"/>
    </location>
</feature>
<dbReference type="PANTHER" id="PTHR12247:SF77">
    <property type="entry name" value="SCM-LIKE WITH FOUR MBT DOMAINS PROTEIN 1"/>
    <property type="match status" value="1"/>
</dbReference>
<dbReference type="InterPro" id="IPR021987">
    <property type="entry name" value="SLED"/>
</dbReference>
<dbReference type="Pfam" id="PF00536">
    <property type="entry name" value="SAM_1"/>
    <property type="match status" value="1"/>
</dbReference>
<keyword evidence="3" id="KW-0677">Repeat</keyword>
<feature type="domain" description="SAM" evidence="7">
    <location>
        <begin position="749"/>
        <end position="815"/>
    </location>
</feature>
<feature type="compositionally biased region" description="Polar residues" evidence="6">
    <location>
        <begin position="675"/>
        <end position="688"/>
    </location>
</feature>
<comment type="subcellular location">
    <subcellularLocation>
        <location evidence="1">Nucleus</location>
    </subcellularLocation>
</comment>
<dbReference type="InterPro" id="IPR038348">
    <property type="entry name" value="SLED_sf"/>
</dbReference>
<dbReference type="PANTHER" id="PTHR12247">
    <property type="entry name" value="POLYCOMB GROUP PROTEIN"/>
    <property type="match status" value="1"/>
</dbReference>
<dbReference type="EMBL" id="VWZQ01007115">
    <property type="protein sequence ID" value="NXH30643.1"/>
    <property type="molecule type" value="Genomic_DNA"/>
</dbReference>
<dbReference type="CDD" id="cd20115">
    <property type="entry name" value="MBT_SFMBT1_rpt3"/>
    <property type="match status" value="1"/>
</dbReference>
<accession>A0A7K9IX62</accession>
<dbReference type="InterPro" id="IPR047351">
    <property type="entry name" value="MBT_SFMBT1_rpt3"/>
</dbReference>
<dbReference type="GO" id="GO:0042393">
    <property type="term" value="F:histone binding"/>
    <property type="evidence" value="ECO:0007669"/>
    <property type="project" value="InterPro"/>
</dbReference>
<dbReference type="InterPro" id="IPR013761">
    <property type="entry name" value="SAM/pointed_sf"/>
</dbReference>
<dbReference type="Gene3D" id="1.10.150.50">
    <property type="entry name" value="Transcription Factor, Ets-1"/>
    <property type="match status" value="1"/>
</dbReference>
<keyword evidence="4" id="KW-0539">Nucleus</keyword>
<dbReference type="Pfam" id="PF12140">
    <property type="entry name" value="SLED"/>
    <property type="match status" value="1"/>
</dbReference>
<dbReference type="CDD" id="cd20113">
    <property type="entry name" value="MBT_SFMBT1_rpt2"/>
    <property type="match status" value="1"/>
</dbReference>
<dbReference type="InterPro" id="IPR050548">
    <property type="entry name" value="PcG_chromatin_remod_factors"/>
</dbReference>
<feature type="compositionally biased region" description="Basic residues" evidence="6">
    <location>
        <begin position="655"/>
        <end position="674"/>
    </location>
</feature>
<feature type="repeat" description="MBT" evidence="5">
    <location>
        <begin position="348"/>
        <end position="445"/>
    </location>
</feature>
<dbReference type="GO" id="GO:0003714">
    <property type="term" value="F:transcription corepressor activity"/>
    <property type="evidence" value="ECO:0007669"/>
    <property type="project" value="InterPro"/>
</dbReference>
<dbReference type="Proteomes" id="UP000534930">
    <property type="component" value="Unassembled WGS sequence"/>
</dbReference>
<feature type="non-terminal residue" evidence="8">
    <location>
        <position position="822"/>
    </location>
</feature>
<evidence type="ECO:0000256" key="6">
    <source>
        <dbReference type="SAM" id="MobiDB-lite"/>
    </source>
</evidence>
<evidence type="ECO:0000256" key="3">
    <source>
        <dbReference type="ARBA" id="ARBA00022737"/>
    </source>
</evidence>
<dbReference type="InterPro" id="IPR037604">
    <property type="entry name" value="Scm-like-4MBT1/2_SAM"/>
</dbReference>
<feature type="non-terminal residue" evidence="8">
    <location>
        <position position="1"/>
    </location>
</feature>
<dbReference type="FunFam" id="2.30.30.140:FF:000010">
    <property type="entry name" value="MBT domain-containing protein 1 isoform X1"/>
    <property type="match status" value="1"/>
</dbReference>
<proteinExistence type="predicted"/>
<dbReference type="FunFam" id="1.10.150.50:FF:000027">
    <property type="entry name" value="scm-like with four MBT domains protein 2"/>
    <property type="match status" value="1"/>
</dbReference>
<reference evidence="8 9" key="1">
    <citation type="submission" date="2019-09" db="EMBL/GenBank/DDBJ databases">
        <title>Bird 10,000 Genomes (B10K) Project - Family phase.</title>
        <authorList>
            <person name="Zhang G."/>
        </authorList>
    </citation>
    <scope>NUCLEOTIDE SEQUENCE [LARGE SCALE GENOMIC DNA]</scope>
    <source>
        <strain evidence="8">B10K-DU-001-33</strain>
        <tissue evidence="8">Muscle</tissue>
    </source>
</reference>
<protein>
    <submittedName>
        <fullName evidence="8">SMBT1 protein</fullName>
    </submittedName>
</protein>
<evidence type="ECO:0000259" key="7">
    <source>
        <dbReference type="SMART" id="SM00454"/>
    </source>
</evidence>
<dbReference type="Gene3D" id="2.30.30.140">
    <property type="match status" value="4"/>
</dbReference>
<evidence type="ECO:0000256" key="4">
    <source>
        <dbReference type="ARBA" id="ARBA00023242"/>
    </source>
</evidence>
<dbReference type="CDD" id="cd20117">
    <property type="entry name" value="MBT_SFMBT1_rpt4"/>
    <property type="match status" value="1"/>
</dbReference>
<dbReference type="CDD" id="cd20111">
    <property type="entry name" value="MBT_SFMBT1_rpt1"/>
    <property type="match status" value="1"/>
</dbReference>
<feature type="repeat" description="MBT" evidence="5">
    <location>
        <begin position="119"/>
        <end position="223"/>
    </location>
</feature>
<evidence type="ECO:0000313" key="8">
    <source>
        <dbReference type="EMBL" id="NXH30643.1"/>
    </source>
</evidence>
<feature type="repeat" description="MBT" evidence="5">
    <location>
        <begin position="11"/>
        <end position="111"/>
    </location>
</feature>
<feature type="region of interest" description="Disordered" evidence="6">
    <location>
        <begin position="633"/>
        <end position="733"/>
    </location>
</feature>
<comment type="caution">
    <text evidence="8">The sequence shown here is derived from an EMBL/GenBank/DDBJ whole genome shotgun (WGS) entry which is preliminary data.</text>
</comment>
<evidence type="ECO:0000313" key="9">
    <source>
        <dbReference type="Proteomes" id="UP000534930"/>
    </source>
</evidence>
<keyword evidence="2" id="KW-0678">Repressor</keyword>
<sequence>DAGSSVEEMEFNWDEYLEDTGATAAPHGSFKHVDTSLQNGFAPGMKLEVAVKSDQNTYWVATIITTCGQLLLLRYDGYGEDRKADFWCDILTADLHPIGWCQQNKKILKVPEGIKDKIPDQEEFLQRVLKGACSAPANLLEGLHRGKNPLDLIAPGSRLELQNLRDSLEAWIVTVVENVGGRLKLRYEGLEDLDKFDQWLFYLDPFLHQVGWAAQHGYSLQPPLAIRSLRSEADWQEILKKVKEEEEESSVPTDLFKDKPVIGVHSFSEGMKLEAVDPMAPFVICPATVLKVYNDKYFMIEIDDLRPERASSQRYVCHVSSAGIFPVQWSLKNGLHLSPPPGYPGQDFDWADYLKQCGAEAAPQSCFPSLTSDHGFKENMKLEAVNPVDPEEVCIATVTKLKDSYLWLQLEGSKKPVPECIVSVESMNIFPVGWCETNGYQLRPPRKAIVNKQKKIAVVQPEKQILSSRTVHDGLKNQELNSSDSVVINGKYCCPKIYFNHRCFSGPYLNKGRIAELPQSVGPGNCVLVLKEVLTLLINAAYKPSRVLRELQLDEEAAWHGHGETLKAKYKGKSYRATVEVVRTADRVADFCRKTCIKLECCPNLFGPQMVLDKCSENCSVLTKTKYTHYYGKRKNKRIGRPPGGHSNLEVAMKKPNKRRKRRKHFFVHKKKRSSTSVDNTPAGSPQGSGAEEEDDQDESELSHSLAQDRDKRKRKLRTFSFSDDENKPPSPKDIKMEVAEKLQLDSNPLEWSVADVVRFLKSTDCAPLARIFLDQEIDGQALLLLTLPTVQECMDLKLGPAIKLCHHIERVKLAFYQQFAN</sequence>
<dbReference type="GO" id="GO:0005634">
    <property type="term" value="C:nucleus"/>
    <property type="evidence" value="ECO:0007669"/>
    <property type="project" value="UniProtKB-SubCell"/>
</dbReference>
<dbReference type="AlphaFoldDB" id="A0A7K9IX62"/>
<organism evidence="8 9">
    <name type="scientific">Myiagra hebetior</name>
    <dbReference type="NCBI Taxonomy" id="381031"/>
    <lineage>
        <taxon>Eukaryota</taxon>
        <taxon>Metazoa</taxon>
        <taxon>Chordata</taxon>
        <taxon>Craniata</taxon>
        <taxon>Vertebrata</taxon>
        <taxon>Euteleostomi</taxon>
        <taxon>Archelosauria</taxon>
        <taxon>Archosauria</taxon>
        <taxon>Dinosauria</taxon>
        <taxon>Saurischia</taxon>
        <taxon>Theropoda</taxon>
        <taxon>Coelurosauria</taxon>
        <taxon>Aves</taxon>
        <taxon>Neognathae</taxon>
        <taxon>Neoaves</taxon>
        <taxon>Telluraves</taxon>
        <taxon>Australaves</taxon>
        <taxon>Passeriformes</taxon>
        <taxon>Corvoidea</taxon>
        <taxon>Monarchidae</taxon>
        <taxon>Myiagra</taxon>
    </lineage>
</organism>
<dbReference type="SMART" id="SM00454">
    <property type="entry name" value="SAM"/>
    <property type="match status" value="1"/>
</dbReference>
<dbReference type="PROSITE" id="PS51079">
    <property type="entry name" value="MBT"/>
    <property type="match status" value="4"/>
</dbReference>
<name>A0A7K9IX62_9CORV</name>
<feature type="repeat" description="MBT" evidence="5">
    <location>
        <begin position="233"/>
        <end position="340"/>
    </location>
</feature>
<dbReference type="InterPro" id="IPR004092">
    <property type="entry name" value="Mbt"/>
</dbReference>
<dbReference type="Gene3D" id="3.90.1150.190">
    <property type="entry name" value="SLED domain"/>
    <property type="match status" value="1"/>
</dbReference>
<dbReference type="Pfam" id="PF02820">
    <property type="entry name" value="MBT"/>
    <property type="match status" value="4"/>
</dbReference>